<keyword evidence="6 8" id="KW-0472">Membrane</keyword>
<dbReference type="Pfam" id="PF08478">
    <property type="entry name" value="POTRA_1"/>
    <property type="match status" value="1"/>
</dbReference>
<comment type="subcellular location">
    <subcellularLocation>
        <location evidence="1">Membrane</location>
    </subcellularLocation>
</comment>
<dbReference type="AlphaFoldDB" id="A0A1G9MCI9"/>
<keyword evidence="5 8" id="KW-1133">Transmembrane helix</keyword>
<dbReference type="Pfam" id="PF03799">
    <property type="entry name" value="FtsQ_DivIB_C"/>
    <property type="match status" value="1"/>
</dbReference>
<evidence type="ECO:0000313" key="10">
    <source>
        <dbReference type="EMBL" id="SDL71978.1"/>
    </source>
</evidence>
<proteinExistence type="predicted"/>
<dbReference type="GO" id="GO:0005886">
    <property type="term" value="C:plasma membrane"/>
    <property type="evidence" value="ECO:0007669"/>
    <property type="project" value="TreeGrafter"/>
</dbReference>
<sequence>MREPERLEYKPRERQEVPRRLFSWLLFVLIVLIAGFLFLNSSVFTVGPIVTQGNKYMSDEEILRVAALPERVNIFRLNIREIEQRLSRDLRVAEVHVSREFPGTIVISIVERKPLAYIANSYGFVEVDKQGVVLAVYKNLKKIRVPMITGVRLESGYVGDQVQDREVTTILSYLANIDEATLDQLSEVNISGGHIFAYTNNSIQIRVGSAERLVEKAELTQAMLKEILEKNLIVEYIDLNFSSPVIKFQTTKEGVS</sequence>
<evidence type="ECO:0000256" key="1">
    <source>
        <dbReference type="ARBA" id="ARBA00004370"/>
    </source>
</evidence>
<keyword evidence="11" id="KW-1185">Reference proteome</keyword>
<keyword evidence="4 8" id="KW-0812">Transmembrane</keyword>
<gene>
    <name evidence="10" type="ORF">SAMN04488502_101649</name>
</gene>
<dbReference type="PANTHER" id="PTHR37820">
    <property type="entry name" value="CELL DIVISION PROTEIN DIVIB"/>
    <property type="match status" value="1"/>
</dbReference>
<evidence type="ECO:0000256" key="5">
    <source>
        <dbReference type="ARBA" id="ARBA00022989"/>
    </source>
</evidence>
<evidence type="ECO:0000256" key="4">
    <source>
        <dbReference type="ARBA" id="ARBA00022692"/>
    </source>
</evidence>
<dbReference type="GO" id="GO:0051301">
    <property type="term" value="P:cell division"/>
    <property type="evidence" value="ECO:0007669"/>
    <property type="project" value="UniProtKB-KW"/>
</dbReference>
<dbReference type="Gene3D" id="3.40.50.10960">
    <property type="match status" value="1"/>
</dbReference>
<evidence type="ECO:0000256" key="3">
    <source>
        <dbReference type="ARBA" id="ARBA00022618"/>
    </source>
</evidence>
<organism evidence="10 11">
    <name type="scientific">Dendrosporobacter quercicolus</name>
    <dbReference type="NCBI Taxonomy" id="146817"/>
    <lineage>
        <taxon>Bacteria</taxon>
        <taxon>Bacillati</taxon>
        <taxon>Bacillota</taxon>
        <taxon>Negativicutes</taxon>
        <taxon>Selenomonadales</taxon>
        <taxon>Sporomusaceae</taxon>
        <taxon>Dendrosporobacter</taxon>
    </lineage>
</organism>
<evidence type="ECO:0000259" key="9">
    <source>
        <dbReference type="PROSITE" id="PS51779"/>
    </source>
</evidence>
<dbReference type="RefSeq" id="WP_092068201.1">
    <property type="nucleotide sequence ID" value="NZ_FNHB01000001.1"/>
</dbReference>
<dbReference type="PROSITE" id="PS51779">
    <property type="entry name" value="POTRA"/>
    <property type="match status" value="1"/>
</dbReference>
<keyword evidence="2" id="KW-1003">Cell membrane</keyword>
<name>A0A1G9MCI9_9FIRM</name>
<evidence type="ECO:0000256" key="2">
    <source>
        <dbReference type="ARBA" id="ARBA00022475"/>
    </source>
</evidence>
<accession>A0A1G9MCI9</accession>
<keyword evidence="7" id="KW-0131">Cell cycle</keyword>
<feature type="transmembrane region" description="Helical" evidence="8">
    <location>
        <begin position="21"/>
        <end position="39"/>
    </location>
</feature>
<dbReference type="InterPro" id="IPR013685">
    <property type="entry name" value="POTRA_FtsQ_type"/>
</dbReference>
<dbReference type="InterPro" id="IPR050487">
    <property type="entry name" value="FtsQ_DivIB"/>
</dbReference>
<dbReference type="STRING" id="146817.SAMN04488502_101649"/>
<dbReference type="InterPro" id="IPR005548">
    <property type="entry name" value="Cell_div_FtsQ/DivIB_C"/>
</dbReference>
<dbReference type="InterPro" id="IPR034746">
    <property type="entry name" value="POTRA"/>
</dbReference>
<dbReference type="PANTHER" id="PTHR37820:SF1">
    <property type="entry name" value="CELL DIVISION PROTEIN FTSQ"/>
    <property type="match status" value="1"/>
</dbReference>
<evidence type="ECO:0000313" key="11">
    <source>
        <dbReference type="Proteomes" id="UP000214880"/>
    </source>
</evidence>
<evidence type="ECO:0000256" key="7">
    <source>
        <dbReference type="ARBA" id="ARBA00023306"/>
    </source>
</evidence>
<dbReference type="Proteomes" id="UP000214880">
    <property type="component" value="Unassembled WGS sequence"/>
</dbReference>
<protein>
    <submittedName>
        <fullName evidence="10">Cell division protein FtsQ</fullName>
    </submittedName>
</protein>
<dbReference type="OrthoDB" id="1633656at2"/>
<dbReference type="EMBL" id="FNHB01000001">
    <property type="protein sequence ID" value="SDL71978.1"/>
    <property type="molecule type" value="Genomic_DNA"/>
</dbReference>
<keyword evidence="3 10" id="KW-0132">Cell division</keyword>
<reference evidence="10 11" key="1">
    <citation type="submission" date="2016-10" db="EMBL/GenBank/DDBJ databases">
        <authorList>
            <person name="de Groot N.N."/>
        </authorList>
    </citation>
    <scope>NUCLEOTIDE SEQUENCE [LARGE SCALE GENOMIC DNA]</scope>
    <source>
        <strain evidence="10 11">DSM 1736</strain>
    </source>
</reference>
<evidence type="ECO:0000256" key="8">
    <source>
        <dbReference type="SAM" id="Phobius"/>
    </source>
</evidence>
<dbReference type="Gene3D" id="3.10.20.310">
    <property type="entry name" value="membrane protein fhac"/>
    <property type="match status" value="1"/>
</dbReference>
<feature type="domain" description="POTRA" evidence="9">
    <location>
        <begin position="44"/>
        <end position="112"/>
    </location>
</feature>
<evidence type="ECO:0000256" key="6">
    <source>
        <dbReference type="ARBA" id="ARBA00023136"/>
    </source>
</evidence>